<dbReference type="InterPro" id="IPR007168">
    <property type="entry name" value="Phageshock_PspC_N"/>
</dbReference>
<dbReference type="InterPro" id="IPR052027">
    <property type="entry name" value="PspC"/>
</dbReference>
<keyword evidence="5 7" id="KW-0472">Membrane</keyword>
<evidence type="ECO:0000313" key="10">
    <source>
        <dbReference type="Proteomes" id="UP000259211"/>
    </source>
</evidence>
<feature type="compositionally biased region" description="Basic and acidic residues" evidence="6">
    <location>
        <begin position="70"/>
        <end position="84"/>
    </location>
</feature>
<comment type="subcellular location">
    <subcellularLocation>
        <location evidence="1">Cell membrane</location>
        <topology evidence="1">Single-pass membrane protein</topology>
    </subcellularLocation>
</comment>
<evidence type="ECO:0000256" key="4">
    <source>
        <dbReference type="ARBA" id="ARBA00022989"/>
    </source>
</evidence>
<sequence length="108" mass="11819">MATKITRPEEGRIVGGVCQGIANAFDLDPTIVRIVAAVLILAAGSGPLIYLVLWVIIPDERSGASMAGDAARKARDKQESRHSENTWNFNQTTAPHRPDETFNPYKED</sequence>
<dbReference type="AlphaFoldDB" id="A0A3E2DD91"/>
<evidence type="ECO:0000256" key="7">
    <source>
        <dbReference type="SAM" id="Phobius"/>
    </source>
</evidence>
<gene>
    <name evidence="9" type="ORF">CHT91_10295</name>
</gene>
<feature type="compositionally biased region" description="Basic and acidic residues" evidence="6">
    <location>
        <begin position="96"/>
        <end position="108"/>
    </location>
</feature>
<evidence type="ECO:0000313" key="9">
    <source>
        <dbReference type="EMBL" id="RFT42933.1"/>
    </source>
</evidence>
<keyword evidence="4 7" id="KW-1133">Transmembrane helix</keyword>
<evidence type="ECO:0000256" key="3">
    <source>
        <dbReference type="ARBA" id="ARBA00022692"/>
    </source>
</evidence>
<dbReference type="PANTHER" id="PTHR33885:SF3">
    <property type="entry name" value="PHAGE SHOCK PROTEIN C"/>
    <property type="match status" value="1"/>
</dbReference>
<evidence type="ECO:0000259" key="8">
    <source>
        <dbReference type="Pfam" id="PF04024"/>
    </source>
</evidence>
<evidence type="ECO:0000256" key="2">
    <source>
        <dbReference type="ARBA" id="ARBA00022475"/>
    </source>
</evidence>
<evidence type="ECO:0000256" key="6">
    <source>
        <dbReference type="SAM" id="MobiDB-lite"/>
    </source>
</evidence>
<dbReference type="GO" id="GO:0005886">
    <property type="term" value="C:plasma membrane"/>
    <property type="evidence" value="ECO:0007669"/>
    <property type="project" value="UniProtKB-SubCell"/>
</dbReference>
<feature type="domain" description="Phage shock protein PspC N-terminal" evidence="8">
    <location>
        <begin position="4"/>
        <end position="60"/>
    </location>
</feature>
<evidence type="ECO:0000256" key="5">
    <source>
        <dbReference type="ARBA" id="ARBA00023136"/>
    </source>
</evidence>
<keyword evidence="3 7" id="KW-0812">Transmembrane</keyword>
<dbReference type="EMBL" id="NOWI01000009">
    <property type="protein sequence ID" value="RFT42933.1"/>
    <property type="molecule type" value="Genomic_DNA"/>
</dbReference>
<feature type="compositionally biased region" description="Polar residues" evidence="6">
    <location>
        <begin position="85"/>
        <end position="94"/>
    </location>
</feature>
<comment type="caution">
    <text evidence="9">The sequence shown here is derived from an EMBL/GenBank/DDBJ whole genome shotgun (WGS) entry which is preliminary data.</text>
</comment>
<name>A0A3E2DD91_9ACTN</name>
<dbReference type="Proteomes" id="UP000259211">
    <property type="component" value="Unassembled WGS sequence"/>
</dbReference>
<dbReference type="Pfam" id="PF04024">
    <property type="entry name" value="PspC"/>
    <property type="match status" value="1"/>
</dbReference>
<organism evidence="9 10">
    <name type="scientific">Cutibacterium avidum</name>
    <dbReference type="NCBI Taxonomy" id="33010"/>
    <lineage>
        <taxon>Bacteria</taxon>
        <taxon>Bacillati</taxon>
        <taxon>Actinomycetota</taxon>
        <taxon>Actinomycetes</taxon>
        <taxon>Propionibacteriales</taxon>
        <taxon>Propionibacteriaceae</taxon>
        <taxon>Cutibacterium</taxon>
    </lineage>
</organism>
<dbReference type="PANTHER" id="PTHR33885">
    <property type="entry name" value="PHAGE SHOCK PROTEIN C"/>
    <property type="match status" value="1"/>
</dbReference>
<evidence type="ECO:0000256" key="1">
    <source>
        <dbReference type="ARBA" id="ARBA00004162"/>
    </source>
</evidence>
<reference evidence="9 10" key="1">
    <citation type="submission" date="2017-07" db="EMBL/GenBank/DDBJ databases">
        <authorList>
            <person name="Sun Z.S."/>
            <person name="Albrecht U."/>
            <person name="Echele G."/>
            <person name="Lee C.C."/>
        </authorList>
    </citation>
    <scope>NUCLEOTIDE SEQUENCE [LARGE SCALE GENOMIC DNA]</scope>
    <source>
        <strain evidence="9 10">P16-029</strain>
    </source>
</reference>
<proteinExistence type="predicted"/>
<protein>
    <submittedName>
        <fullName evidence="9">PspC domain-containing protein</fullName>
    </submittedName>
</protein>
<feature type="region of interest" description="Disordered" evidence="6">
    <location>
        <begin position="63"/>
        <end position="108"/>
    </location>
</feature>
<keyword evidence="2" id="KW-1003">Cell membrane</keyword>
<accession>A0A3E2DD91</accession>
<dbReference type="RefSeq" id="WP_065673836.1">
    <property type="nucleotide sequence ID" value="NZ_LYSN01000024.1"/>
</dbReference>
<feature type="transmembrane region" description="Helical" evidence="7">
    <location>
        <begin position="34"/>
        <end position="57"/>
    </location>
</feature>